<dbReference type="AlphaFoldDB" id="A0A6A5BAE4"/>
<feature type="domain" description="UDENN" evidence="2">
    <location>
        <begin position="341"/>
        <end position="757"/>
    </location>
</feature>
<organism evidence="3 4">
    <name type="scientific">Naegleria fowleri</name>
    <name type="common">Brain eating amoeba</name>
    <dbReference type="NCBI Taxonomy" id="5763"/>
    <lineage>
        <taxon>Eukaryota</taxon>
        <taxon>Discoba</taxon>
        <taxon>Heterolobosea</taxon>
        <taxon>Tetramitia</taxon>
        <taxon>Eutetramitia</taxon>
        <taxon>Vahlkampfiidae</taxon>
        <taxon>Naegleria</taxon>
    </lineage>
</organism>
<feature type="compositionally biased region" description="Polar residues" evidence="1">
    <location>
        <begin position="252"/>
        <end position="261"/>
    </location>
</feature>
<dbReference type="SMART" id="SM00799">
    <property type="entry name" value="DENN"/>
    <property type="match status" value="1"/>
</dbReference>
<dbReference type="Pfam" id="PF02141">
    <property type="entry name" value="DENN"/>
    <property type="match status" value="1"/>
</dbReference>
<accession>A0A6A5BAE4</accession>
<dbReference type="InterPro" id="IPR037516">
    <property type="entry name" value="Tripartite_DENN"/>
</dbReference>
<comment type="caution">
    <text evidence="3">The sequence shown here is derived from an EMBL/GenBank/DDBJ whole genome shotgun (WGS) entry which is preliminary data.</text>
</comment>
<dbReference type="EMBL" id="VFQX01000074">
    <property type="protein sequence ID" value="KAF0971746.1"/>
    <property type="molecule type" value="Genomic_DNA"/>
</dbReference>
<feature type="region of interest" description="Disordered" evidence="1">
    <location>
        <begin position="1"/>
        <end position="29"/>
    </location>
</feature>
<dbReference type="RefSeq" id="XP_044556462.1">
    <property type="nucleotide sequence ID" value="XM_044713984.1"/>
</dbReference>
<dbReference type="InterPro" id="IPR051942">
    <property type="entry name" value="DENN_domain_containing_2"/>
</dbReference>
<dbReference type="Gene3D" id="3.30.450.200">
    <property type="match status" value="1"/>
</dbReference>
<dbReference type="GeneID" id="68117184"/>
<keyword evidence="4" id="KW-1185">Reference proteome</keyword>
<dbReference type="PANTHER" id="PTHR15288">
    <property type="entry name" value="DENN DOMAIN-CONTAINING PROTEIN 2"/>
    <property type="match status" value="1"/>
</dbReference>
<dbReference type="PROSITE" id="PS50211">
    <property type="entry name" value="DENN"/>
    <property type="match status" value="1"/>
</dbReference>
<dbReference type="VEuPathDB" id="AmoebaDB:NfTy_081490"/>
<feature type="compositionally biased region" description="Low complexity" evidence="1">
    <location>
        <begin position="17"/>
        <end position="29"/>
    </location>
</feature>
<sequence length="784" mass="87593">MSLERQNNFLMNRSPFSSSSSTLLSSSSTTTSLPLIATTSLCRSSSQIFDNYFGNSSSSDSSPITSNDGDDRDDESTIPITTSSIIISNNHDAIPPPPPPRVAKPLPSIPKFQNHQQHHLTPTNSPTLQQQQQISLTSPATHSPPSIIVSCSHHNRHITDPMQASTWIKGLQMFMDDSRGVLSASSVARTTNRNALPESQTANVVEENGSSVNKKMHKKHSSFGESIRQKLKVSSKASTGTEVADALGNDEYMSSPNSGFSPKSPGNAKPLPFPIKKESHSPLLLTPTISTETSSSSNEIAKQLQKLKKTPATPTSNSNNTNLEVKNDSNAQTNEDKQLFEVVVVVKLRKKDDKLEPFIHYEFPPQTGRSSKSQQIINSVPLFCFPDIDIVKEQESLSGGNKKTYSFVLTDIDGTRKYGYCRRMLPTGTGKRLPETFCIISAHSCFGLFSTILDNIEIRNEINNVSCYQFLKTVLANPFPSPGTCTIIRTVNPKSGQQEEVKLSRPNVADPMLEYINFNVLFECLSAENLLTVFSFLLTERRIICFAKDITRLSSFCQAIISLLYPFTWQHIFIPVLPQSLIDYVCSPVPFVIGVLSNHKQYVDELRKEGQMESEVLLVDLNSGKVVEPASLKDNKSIIPDVKEFIKKLSKVSKEITSSKSGSNQIAMAKDTFLLFFVNLFGDYKAYVKPNQEFYSVTDPKKKKDIPEWIFDIPLFIETKTKQFKKNGKFFTVFTQCQMFERWSSEIANETLNQKKGNTSEYGLFEQLSGTFQQQITNELYKKK</sequence>
<name>A0A6A5BAE4_NAEFO</name>
<feature type="compositionally biased region" description="Low complexity" evidence="1">
    <location>
        <begin position="77"/>
        <end position="88"/>
    </location>
</feature>
<dbReference type="PANTHER" id="PTHR15288:SF0">
    <property type="entry name" value="UDENN DOMAIN-CONTAINING PROTEIN"/>
    <property type="match status" value="1"/>
</dbReference>
<dbReference type="OrthoDB" id="10266080at2759"/>
<feature type="compositionally biased region" description="Low complexity" evidence="1">
    <location>
        <begin position="120"/>
        <end position="139"/>
    </location>
</feature>
<feature type="compositionally biased region" description="Low complexity" evidence="1">
    <location>
        <begin position="310"/>
        <end position="322"/>
    </location>
</feature>
<dbReference type="InterPro" id="IPR005113">
    <property type="entry name" value="uDENN_dom"/>
</dbReference>
<dbReference type="InterPro" id="IPR001194">
    <property type="entry name" value="cDENN_dom"/>
</dbReference>
<dbReference type="FunFam" id="3.40.50.11500:FF:000004">
    <property type="entry name" value="DENN domain-containing protein 2C isoform X1"/>
    <property type="match status" value="1"/>
</dbReference>
<feature type="compositionally biased region" description="Polar residues" evidence="1">
    <location>
        <begin position="1"/>
        <end position="16"/>
    </location>
</feature>
<gene>
    <name evidence="3" type="ORF">FDP41_009969</name>
</gene>
<dbReference type="Gene3D" id="3.40.50.11500">
    <property type="match status" value="1"/>
</dbReference>
<dbReference type="OMA" id="QASTWIK"/>
<reference evidence="3 4" key="1">
    <citation type="journal article" date="2019" name="Sci. Rep.">
        <title>Nanopore sequencing improves the draft genome of the human pathogenic amoeba Naegleria fowleri.</title>
        <authorList>
            <person name="Liechti N."/>
            <person name="Schurch N."/>
            <person name="Bruggmann R."/>
            <person name="Wittwer M."/>
        </authorList>
    </citation>
    <scope>NUCLEOTIDE SEQUENCE [LARGE SCALE GENOMIC DNA]</scope>
    <source>
        <strain evidence="3 4">ATCC 30894</strain>
    </source>
</reference>
<dbReference type="InterPro" id="IPR043153">
    <property type="entry name" value="DENN_C"/>
</dbReference>
<evidence type="ECO:0000313" key="3">
    <source>
        <dbReference type="EMBL" id="KAF0971746.1"/>
    </source>
</evidence>
<protein>
    <recommendedName>
        <fullName evidence="2">UDENN domain-containing protein</fullName>
    </recommendedName>
</protein>
<dbReference type="Pfam" id="PF03456">
    <property type="entry name" value="uDENN"/>
    <property type="match status" value="1"/>
</dbReference>
<evidence type="ECO:0000313" key="4">
    <source>
        <dbReference type="Proteomes" id="UP000444721"/>
    </source>
</evidence>
<feature type="region of interest" description="Disordered" evidence="1">
    <location>
        <begin position="206"/>
        <end position="332"/>
    </location>
</feature>
<proteinExistence type="predicted"/>
<dbReference type="VEuPathDB" id="AmoebaDB:FDP41_009969"/>
<evidence type="ECO:0000259" key="2">
    <source>
        <dbReference type="PROSITE" id="PS50211"/>
    </source>
</evidence>
<feature type="region of interest" description="Disordered" evidence="1">
    <location>
        <begin position="53"/>
        <end position="145"/>
    </location>
</feature>
<dbReference type="SMART" id="SM00800">
    <property type="entry name" value="uDENN"/>
    <property type="match status" value="1"/>
</dbReference>
<evidence type="ECO:0000256" key="1">
    <source>
        <dbReference type="SAM" id="MobiDB-lite"/>
    </source>
</evidence>
<dbReference type="VEuPathDB" id="AmoebaDB:NF0042800"/>
<feature type="compositionally biased region" description="Low complexity" evidence="1">
    <location>
        <begin position="281"/>
        <end position="297"/>
    </location>
</feature>
<dbReference type="Proteomes" id="UP000444721">
    <property type="component" value="Unassembled WGS sequence"/>
</dbReference>